<proteinExistence type="predicted"/>
<evidence type="ECO:0000313" key="2">
    <source>
        <dbReference type="Proteomes" id="UP000041254"/>
    </source>
</evidence>
<dbReference type="VEuPathDB" id="CryptoDB:Vbra_13984"/>
<dbReference type="AlphaFoldDB" id="A0A0G4EXA4"/>
<protein>
    <submittedName>
        <fullName evidence="1">Uncharacterized protein</fullName>
    </submittedName>
</protein>
<dbReference type="Proteomes" id="UP000041254">
    <property type="component" value="Unassembled WGS sequence"/>
</dbReference>
<dbReference type="PhylomeDB" id="A0A0G4EXA4"/>
<evidence type="ECO:0000313" key="1">
    <source>
        <dbReference type="EMBL" id="CEM03632.1"/>
    </source>
</evidence>
<keyword evidence="2" id="KW-1185">Reference proteome</keyword>
<accession>A0A0G4EXA4</accession>
<gene>
    <name evidence="1" type="ORF">Vbra_13984</name>
</gene>
<organism evidence="1 2">
    <name type="scientific">Vitrella brassicaformis (strain CCMP3155)</name>
    <dbReference type="NCBI Taxonomy" id="1169540"/>
    <lineage>
        <taxon>Eukaryota</taxon>
        <taxon>Sar</taxon>
        <taxon>Alveolata</taxon>
        <taxon>Colpodellida</taxon>
        <taxon>Vitrellaceae</taxon>
        <taxon>Vitrella</taxon>
    </lineage>
</organism>
<dbReference type="InParanoid" id="A0A0G4EXA4"/>
<name>A0A0G4EXA4_VITBC</name>
<sequence length="328" mass="36304">MLRKGTLFRTNGQVHQWKDLVEAHLHCANGVSVLTKELQMPDPKDRCGFLKVDSVLKVAAQDGPSNLRHCAGMLQREARLMRRFGGEVPDASPPFVALLFEDTDPTHSATFEVCQAGRQMRLPCVAIGMPRVSEEFTEQRNLLLRDRKGNPGDLNLETVVDRCSGKTAEQRVRSVAEDLFAVTTALELINEAHIHAAKEGLLLTDHHKNNVFVKRSALRVSASQQERDVKEAIRVIDLANATLVQPSPDAPAFIGPAHARVPLRKAALEAVDQAPDGTPTFCPPEQELVFLEGAREDYEGKRDRPSARTVYEVNLGINPTSSQPSWTR</sequence>
<dbReference type="EMBL" id="CDMY01000346">
    <property type="protein sequence ID" value="CEM03632.1"/>
    <property type="molecule type" value="Genomic_DNA"/>
</dbReference>
<reference evidence="1 2" key="1">
    <citation type="submission" date="2014-11" db="EMBL/GenBank/DDBJ databases">
        <authorList>
            <person name="Zhu J."/>
            <person name="Qi W."/>
            <person name="Song R."/>
        </authorList>
    </citation>
    <scope>NUCLEOTIDE SEQUENCE [LARGE SCALE GENOMIC DNA]</scope>
</reference>